<sequence>MARVKLWTIAVPAATVLTGIVAASYVSPEAVAIVTGAAAALAGFGWPYLLGVPARKTQGAVLALVGAGSTAAAFFAPATAMLTWMPGVVAVGVGAVFVIQLLRGTGQAQRLESTLGVISGALVAGMGAGWVAADRLAGAEGSQGLIVASAAAIAVAGAVSLIPLPDRITAPLGVLTGALAAAAAAALVPGLPVAAGAFIGALCAAVVVAVRRLALIRDDSPGLLGLVSAGMAPVLALGTAVYFAGRLLVP</sequence>
<keyword evidence="1" id="KW-0812">Transmembrane</keyword>
<evidence type="ECO:0000256" key="1">
    <source>
        <dbReference type="SAM" id="Phobius"/>
    </source>
</evidence>
<dbReference type="AlphaFoldDB" id="A0A9X1SAD7"/>
<proteinExistence type="predicted"/>
<gene>
    <name evidence="2" type="ORF">LJ757_01685</name>
</gene>
<dbReference type="Proteomes" id="UP001139158">
    <property type="component" value="Unassembled WGS sequence"/>
</dbReference>
<feature type="transmembrane region" description="Helical" evidence="1">
    <location>
        <begin position="193"/>
        <end position="210"/>
    </location>
</feature>
<reference evidence="2" key="1">
    <citation type="submission" date="2021-10" db="EMBL/GenBank/DDBJ databases">
        <title>Novel species in genus Arthrobacter.</title>
        <authorList>
            <person name="Liu Y."/>
        </authorList>
    </citation>
    <scope>NUCLEOTIDE SEQUENCE</scope>
    <source>
        <strain evidence="2">Zg-Y453</strain>
    </source>
</reference>
<comment type="caution">
    <text evidence="2">The sequence shown here is derived from an EMBL/GenBank/DDBJ whole genome shotgun (WGS) entry which is preliminary data.</text>
</comment>
<keyword evidence="1" id="KW-1133">Transmembrane helix</keyword>
<evidence type="ECO:0008006" key="4">
    <source>
        <dbReference type="Google" id="ProtNLM"/>
    </source>
</evidence>
<feature type="transmembrane region" description="Helical" evidence="1">
    <location>
        <begin position="84"/>
        <end position="102"/>
    </location>
</feature>
<feature type="transmembrane region" description="Helical" evidence="1">
    <location>
        <begin position="32"/>
        <end position="52"/>
    </location>
</feature>
<dbReference type="EMBL" id="JAJFZV010000001">
    <property type="protein sequence ID" value="MCC3296515.1"/>
    <property type="molecule type" value="Genomic_DNA"/>
</dbReference>
<organism evidence="2 3">
    <name type="scientific">Arthrobacter caoxuetaonis</name>
    <dbReference type="NCBI Taxonomy" id="2886935"/>
    <lineage>
        <taxon>Bacteria</taxon>
        <taxon>Bacillati</taxon>
        <taxon>Actinomycetota</taxon>
        <taxon>Actinomycetes</taxon>
        <taxon>Micrococcales</taxon>
        <taxon>Micrococcaceae</taxon>
        <taxon>Arthrobacter</taxon>
    </lineage>
</organism>
<accession>A0A9X1SAD7</accession>
<feature type="transmembrane region" description="Helical" evidence="1">
    <location>
        <begin position="114"/>
        <end position="133"/>
    </location>
</feature>
<keyword evidence="3" id="KW-1185">Reference proteome</keyword>
<name>A0A9X1SAD7_9MICC</name>
<feature type="transmembrane region" description="Helical" evidence="1">
    <location>
        <begin position="169"/>
        <end position="187"/>
    </location>
</feature>
<evidence type="ECO:0000313" key="2">
    <source>
        <dbReference type="EMBL" id="MCC3296515.1"/>
    </source>
</evidence>
<dbReference type="RefSeq" id="WP_227894240.1">
    <property type="nucleotide sequence ID" value="NZ_CP099466.1"/>
</dbReference>
<feature type="transmembrane region" description="Helical" evidence="1">
    <location>
        <begin position="222"/>
        <end position="244"/>
    </location>
</feature>
<evidence type="ECO:0000313" key="3">
    <source>
        <dbReference type="Proteomes" id="UP001139158"/>
    </source>
</evidence>
<protein>
    <recommendedName>
        <fullName evidence="4">Permease</fullName>
    </recommendedName>
</protein>
<feature type="transmembrane region" description="Helical" evidence="1">
    <location>
        <begin position="59"/>
        <end position="78"/>
    </location>
</feature>
<keyword evidence="1" id="KW-0472">Membrane</keyword>
<feature type="transmembrane region" description="Helical" evidence="1">
    <location>
        <begin position="145"/>
        <end position="162"/>
    </location>
</feature>